<dbReference type="InterPro" id="IPR004638">
    <property type="entry name" value="EmrB-like"/>
</dbReference>
<name>A0A1W2E622_9HYPH</name>
<keyword evidence="4" id="KW-1003">Cell membrane</keyword>
<evidence type="ECO:0000256" key="5">
    <source>
        <dbReference type="ARBA" id="ARBA00022692"/>
    </source>
</evidence>
<keyword evidence="5 9" id="KW-0812">Transmembrane</keyword>
<feature type="transmembrane region" description="Helical" evidence="9">
    <location>
        <begin position="131"/>
        <end position="153"/>
    </location>
</feature>
<dbReference type="PROSITE" id="PS50850">
    <property type="entry name" value="MFS"/>
    <property type="match status" value="1"/>
</dbReference>
<dbReference type="Gene3D" id="1.20.1720.10">
    <property type="entry name" value="Multidrug resistance protein D"/>
    <property type="match status" value="1"/>
</dbReference>
<feature type="transmembrane region" description="Helical" evidence="9">
    <location>
        <begin position="386"/>
        <end position="409"/>
    </location>
</feature>
<feature type="transmembrane region" description="Helical" evidence="9">
    <location>
        <begin position="78"/>
        <end position="97"/>
    </location>
</feature>
<feature type="transmembrane region" description="Helical" evidence="9">
    <location>
        <begin position="226"/>
        <end position="243"/>
    </location>
</feature>
<dbReference type="CDD" id="cd17503">
    <property type="entry name" value="MFS_LmrB_MDR_like"/>
    <property type="match status" value="1"/>
</dbReference>
<feature type="transmembrane region" description="Helical" evidence="9">
    <location>
        <begin position="192"/>
        <end position="214"/>
    </location>
</feature>
<dbReference type="GO" id="GO:0022857">
    <property type="term" value="F:transmembrane transporter activity"/>
    <property type="evidence" value="ECO:0007669"/>
    <property type="project" value="InterPro"/>
</dbReference>
<evidence type="ECO:0000256" key="4">
    <source>
        <dbReference type="ARBA" id="ARBA00022475"/>
    </source>
</evidence>
<dbReference type="PANTHER" id="PTHR42718:SF9">
    <property type="entry name" value="MAJOR FACILITATOR SUPERFAMILY MULTIDRUG TRANSPORTER MFSC"/>
    <property type="match status" value="1"/>
</dbReference>
<dbReference type="EMBL" id="FWXR01000021">
    <property type="protein sequence ID" value="SMD04766.1"/>
    <property type="molecule type" value="Genomic_DNA"/>
</dbReference>
<dbReference type="InterPro" id="IPR011701">
    <property type="entry name" value="MFS"/>
</dbReference>
<feature type="transmembrane region" description="Helical" evidence="9">
    <location>
        <begin position="263"/>
        <end position="282"/>
    </location>
</feature>
<feature type="transmembrane region" description="Helical" evidence="9">
    <location>
        <begin position="106"/>
        <end position="125"/>
    </location>
</feature>
<dbReference type="AlphaFoldDB" id="A0A1W2E622"/>
<dbReference type="Pfam" id="PF07690">
    <property type="entry name" value="MFS_1"/>
    <property type="match status" value="1"/>
</dbReference>
<keyword evidence="6 9" id="KW-1133">Transmembrane helix</keyword>
<comment type="subcellular location">
    <subcellularLocation>
        <location evidence="1">Cell membrane</location>
        <topology evidence="1">Multi-pass membrane protein</topology>
    </subcellularLocation>
</comment>
<feature type="transmembrane region" description="Helical" evidence="9">
    <location>
        <begin position="165"/>
        <end position="186"/>
    </location>
</feature>
<organism evidence="11 12">
    <name type="scientific">Fulvimarina manganoxydans</name>
    <dbReference type="NCBI Taxonomy" id="937218"/>
    <lineage>
        <taxon>Bacteria</taxon>
        <taxon>Pseudomonadati</taxon>
        <taxon>Pseudomonadota</taxon>
        <taxon>Alphaproteobacteria</taxon>
        <taxon>Hyphomicrobiales</taxon>
        <taxon>Aurantimonadaceae</taxon>
        <taxon>Fulvimarina</taxon>
    </lineage>
</organism>
<dbReference type="PRINTS" id="PR01036">
    <property type="entry name" value="TCRTETB"/>
</dbReference>
<evidence type="ECO:0000313" key="12">
    <source>
        <dbReference type="Proteomes" id="UP000192656"/>
    </source>
</evidence>
<feature type="transmembrane region" description="Helical" evidence="9">
    <location>
        <begin position="503"/>
        <end position="520"/>
    </location>
</feature>
<keyword evidence="12" id="KW-1185">Reference proteome</keyword>
<sequence length="537" mass="56694">MSAVTAGAQGGPKGQAAPAKSTPEAAPKISSQPVANKGLITVSIMLATVMQVLDTTIANVALPNMQGSLGAAQDQITWVLTSYIVAAAIMTPVTGWLSDKIGLRQLFIASAAGFVVASMACGLSTSLEEMIAFRLFQGLCGAALVPLSQTVLLNINKPEEHGQAMAIWGAGIMVGPIVGPTLGGWLTETFNWRYVFFVNLPIGALALAGMIAFLPNTPKRQRGFDFFGFAMLSIFIGALQLFLDRGEQVDWFSSPEIWIELGLAVSAIWVFVIHITGAKAPFIDPKIFRDRNLVMALVMIFVVGMVLLAGLALLPPMLQNILGYPVVTTGLVLAPRGVGTMISMIVVGRIIGKFDTRLLILTGLLLTALSLYQMSGFSPQMDQTPIIVSGVVQGLGLGLVFVPLSTLAFATLEPRFRADAASLFSLLRNIGSSVGISIVTVELAHNIVISRSELVSGLNPFNPNFTEALAAMGGMGANQTTALAVLNQQVQAQAAMVAYVDDFKLMMIITLCAIPLLALMRPKPKGAGPAEPGPAME</sequence>
<accession>A0A1W2E622</accession>
<evidence type="ECO:0000256" key="2">
    <source>
        <dbReference type="ARBA" id="ARBA00008537"/>
    </source>
</evidence>
<feature type="transmembrane region" description="Helical" evidence="9">
    <location>
        <begin position="321"/>
        <end position="346"/>
    </location>
</feature>
<evidence type="ECO:0000256" key="6">
    <source>
        <dbReference type="ARBA" id="ARBA00022989"/>
    </source>
</evidence>
<dbReference type="GO" id="GO:0005886">
    <property type="term" value="C:plasma membrane"/>
    <property type="evidence" value="ECO:0007669"/>
    <property type="project" value="UniProtKB-SubCell"/>
</dbReference>
<evidence type="ECO:0000256" key="8">
    <source>
        <dbReference type="SAM" id="MobiDB-lite"/>
    </source>
</evidence>
<reference evidence="11 12" key="1">
    <citation type="submission" date="2017-04" db="EMBL/GenBank/DDBJ databases">
        <authorList>
            <person name="Afonso C.L."/>
            <person name="Miller P.J."/>
            <person name="Scott M.A."/>
            <person name="Spackman E."/>
            <person name="Goraichik I."/>
            <person name="Dimitrov K.M."/>
            <person name="Suarez D.L."/>
            <person name="Swayne D.E."/>
        </authorList>
    </citation>
    <scope>NUCLEOTIDE SEQUENCE [LARGE SCALE GENOMIC DNA]</scope>
    <source>
        <strain evidence="11 12">CGMCC 1.10972</strain>
    </source>
</reference>
<comment type="similarity">
    <text evidence="2">Belongs to the major facilitator superfamily. EmrB family.</text>
</comment>
<dbReference type="InterPro" id="IPR036259">
    <property type="entry name" value="MFS_trans_sf"/>
</dbReference>
<gene>
    <name evidence="11" type="ORF">SAMN06297251_12123</name>
</gene>
<dbReference type="STRING" id="937218.SAMN06297251_12123"/>
<keyword evidence="7 9" id="KW-0472">Membrane</keyword>
<dbReference type="PANTHER" id="PTHR42718">
    <property type="entry name" value="MAJOR FACILITATOR SUPERFAMILY MULTIDRUG TRANSPORTER MFSC"/>
    <property type="match status" value="1"/>
</dbReference>
<dbReference type="Gene3D" id="1.20.1250.20">
    <property type="entry name" value="MFS general substrate transporter like domains"/>
    <property type="match status" value="1"/>
</dbReference>
<dbReference type="InterPro" id="IPR020846">
    <property type="entry name" value="MFS_dom"/>
</dbReference>
<feature type="region of interest" description="Disordered" evidence="8">
    <location>
        <begin position="1"/>
        <end position="29"/>
    </location>
</feature>
<dbReference type="SUPFAM" id="SSF103473">
    <property type="entry name" value="MFS general substrate transporter"/>
    <property type="match status" value="1"/>
</dbReference>
<evidence type="ECO:0000256" key="9">
    <source>
        <dbReference type="SAM" id="Phobius"/>
    </source>
</evidence>
<evidence type="ECO:0000259" key="10">
    <source>
        <dbReference type="PROSITE" id="PS50850"/>
    </source>
</evidence>
<dbReference type="NCBIfam" id="TIGR00711">
    <property type="entry name" value="efflux_EmrB"/>
    <property type="match status" value="1"/>
</dbReference>
<protein>
    <submittedName>
        <fullName evidence="11">MFS transporter, DHA2 family, multidrug resistance protein</fullName>
    </submittedName>
</protein>
<keyword evidence="3" id="KW-0813">Transport</keyword>
<feature type="domain" description="Major facilitator superfamily (MFS) profile" evidence="10">
    <location>
        <begin position="40"/>
        <end position="525"/>
    </location>
</feature>
<feature type="transmembrane region" description="Helical" evidence="9">
    <location>
        <begin position="294"/>
        <end position="315"/>
    </location>
</feature>
<feature type="transmembrane region" description="Helical" evidence="9">
    <location>
        <begin position="358"/>
        <end position="374"/>
    </location>
</feature>
<evidence type="ECO:0000256" key="1">
    <source>
        <dbReference type="ARBA" id="ARBA00004651"/>
    </source>
</evidence>
<proteinExistence type="inferred from homology"/>
<dbReference type="Proteomes" id="UP000192656">
    <property type="component" value="Unassembled WGS sequence"/>
</dbReference>
<evidence type="ECO:0000256" key="7">
    <source>
        <dbReference type="ARBA" id="ARBA00023136"/>
    </source>
</evidence>
<evidence type="ECO:0000313" key="11">
    <source>
        <dbReference type="EMBL" id="SMD04766.1"/>
    </source>
</evidence>
<evidence type="ECO:0000256" key="3">
    <source>
        <dbReference type="ARBA" id="ARBA00022448"/>
    </source>
</evidence>
<feature type="transmembrane region" description="Helical" evidence="9">
    <location>
        <begin position="38"/>
        <end position="58"/>
    </location>
</feature>